<evidence type="ECO:0000256" key="1">
    <source>
        <dbReference type="SAM" id="Phobius"/>
    </source>
</evidence>
<keyword evidence="1" id="KW-0472">Membrane</keyword>
<evidence type="ECO:0000313" key="3">
    <source>
        <dbReference type="Proteomes" id="UP000571183"/>
    </source>
</evidence>
<evidence type="ECO:0008006" key="4">
    <source>
        <dbReference type="Google" id="ProtNLM"/>
    </source>
</evidence>
<keyword evidence="1" id="KW-1133">Transmembrane helix</keyword>
<dbReference type="AlphaFoldDB" id="A0A840DHQ7"/>
<keyword evidence="1" id="KW-0812">Transmembrane</keyword>
<feature type="transmembrane region" description="Helical" evidence="1">
    <location>
        <begin position="46"/>
        <end position="66"/>
    </location>
</feature>
<comment type="caution">
    <text evidence="2">The sequence shown here is derived from an EMBL/GenBank/DDBJ whole genome shotgun (WGS) entry which is preliminary data.</text>
</comment>
<proteinExistence type="predicted"/>
<accession>A0A840DHQ7</accession>
<name>A0A840DHQ7_9MICO</name>
<gene>
    <name evidence="2" type="ORF">F5897_000545</name>
</gene>
<organism evidence="2 3">
    <name type="scientific">Canibacter oris</name>
    <dbReference type="NCBI Taxonomy" id="1365628"/>
    <lineage>
        <taxon>Bacteria</taxon>
        <taxon>Bacillati</taxon>
        <taxon>Actinomycetota</taxon>
        <taxon>Actinomycetes</taxon>
        <taxon>Micrococcales</taxon>
        <taxon>Microbacteriaceae</taxon>
        <taxon>Canibacter</taxon>
    </lineage>
</organism>
<dbReference type="RefSeq" id="WP_183304377.1">
    <property type="nucleotide sequence ID" value="NZ_JACIFD010000004.1"/>
</dbReference>
<keyword evidence="3" id="KW-1185">Reference proteome</keyword>
<protein>
    <recommendedName>
        <fullName evidence="4">DUF1206 domain-containing protein</fullName>
    </recommendedName>
</protein>
<sequence>MFKRVVASITGVLLIALFFSWVFLKGKDAVRAQVEAQPVLGSAGHVLAWGALLGGTWLLAQVFTSLKNRSE</sequence>
<dbReference type="Proteomes" id="UP000571183">
    <property type="component" value="Unassembled WGS sequence"/>
</dbReference>
<reference evidence="2" key="1">
    <citation type="submission" date="2020-08" db="EMBL/GenBank/DDBJ databases">
        <title>Sequencing the genomes of 1000 actinobacteria strains.</title>
        <authorList>
            <person name="Klenk H.-P."/>
        </authorList>
    </citation>
    <scope>NUCLEOTIDE SEQUENCE [LARGE SCALE GENOMIC DNA]</scope>
    <source>
        <strain evidence="2">DSM 27064</strain>
    </source>
</reference>
<dbReference type="EMBL" id="JACIFD010000004">
    <property type="protein sequence ID" value="MBB4071253.1"/>
    <property type="molecule type" value="Genomic_DNA"/>
</dbReference>
<evidence type="ECO:0000313" key="2">
    <source>
        <dbReference type="EMBL" id="MBB4071253.1"/>
    </source>
</evidence>